<accession>A0A2Z7BDQ5</accession>
<feature type="region of interest" description="Disordered" evidence="1">
    <location>
        <begin position="154"/>
        <end position="247"/>
    </location>
</feature>
<evidence type="ECO:0000256" key="1">
    <source>
        <dbReference type="SAM" id="MobiDB-lite"/>
    </source>
</evidence>
<evidence type="ECO:0000313" key="3">
    <source>
        <dbReference type="Proteomes" id="UP000250235"/>
    </source>
</evidence>
<dbReference type="AlphaFoldDB" id="A0A2Z7BDQ5"/>
<reference evidence="2 3" key="1">
    <citation type="journal article" date="2015" name="Proc. Natl. Acad. Sci. U.S.A.">
        <title>The resurrection genome of Boea hygrometrica: A blueprint for survival of dehydration.</title>
        <authorList>
            <person name="Xiao L."/>
            <person name="Yang G."/>
            <person name="Zhang L."/>
            <person name="Yang X."/>
            <person name="Zhao S."/>
            <person name="Ji Z."/>
            <person name="Zhou Q."/>
            <person name="Hu M."/>
            <person name="Wang Y."/>
            <person name="Chen M."/>
            <person name="Xu Y."/>
            <person name="Jin H."/>
            <person name="Xiao X."/>
            <person name="Hu G."/>
            <person name="Bao F."/>
            <person name="Hu Y."/>
            <person name="Wan P."/>
            <person name="Li L."/>
            <person name="Deng X."/>
            <person name="Kuang T."/>
            <person name="Xiang C."/>
            <person name="Zhu J.K."/>
            <person name="Oliver M.J."/>
            <person name="He Y."/>
        </authorList>
    </citation>
    <scope>NUCLEOTIDE SEQUENCE [LARGE SCALE GENOMIC DNA]</scope>
    <source>
        <strain evidence="3">cv. XS01</strain>
    </source>
</reference>
<feature type="region of interest" description="Disordered" evidence="1">
    <location>
        <begin position="115"/>
        <end position="135"/>
    </location>
</feature>
<dbReference type="Proteomes" id="UP000250235">
    <property type="component" value="Unassembled WGS sequence"/>
</dbReference>
<feature type="compositionally biased region" description="Polar residues" evidence="1">
    <location>
        <begin position="196"/>
        <end position="209"/>
    </location>
</feature>
<name>A0A2Z7BDQ5_9LAMI</name>
<sequence length="430" mass="47291">MAASLSTNAMQVNFELVPGLEHTGMAPNKKKDMKVKYRMLHDIVVKALCAEASSFDVVTSEKFDLMVAISAGLKMSVMLDKLVKADLGESVKAPLDGVEPQVGSHLYEEYLGVGPSGETSKISGEKTEVEKKKKKKEKVVVVKKPVVIVEKQAVAGSQAAPEKSTSGTSSDGESRPLSKLGAAKKHGATPKRQLVIDSSASESTAKSNPGPTPDIPTEADDISTTGTPEANVESRETVEEQADPASKGKEILEAYALPNPVEEHCLLVLNSAWDDVSSKMCEYDKWVHFCTEIVPYTAQREENNTADNEEYFTQDGPQRIIVSRPQDDVDTAKELTYLKALVSYLGTKINWIGDDTYLAKHTTLQFRRQLDTKIDGLDTSLIRHFADSQQNLEDDITLLKSQVAEMVDFRPRALIQQLITIMRKHHKNMG</sequence>
<proteinExistence type="predicted"/>
<protein>
    <submittedName>
        <fullName evidence="2">BTB/POZ and TAZ domain-containing protein 4-like</fullName>
    </submittedName>
</protein>
<dbReference type="EMBL" id="KV006922">
    <property type="protein sequence ID" value="KZV32157.1"/>
    <property type="molecule type" value="Genomic_DNA"/>
</dbReference>
<keyword evidence="3" id="KW-1185">Reference proteome</keyword>
<gene>
    <name evidence="2" type="ORF">F511_19378</name>
</gene>
<evidence type="ECO:0000313" key="2">
    <source>
        <dbReference type="EMBL" id="KZV32157.1"/>
    </source>
</evidence>
<organism evidence="2 3">
    <name type="scientific">Dorcoceras hygrometricum</name>
    <dbReference type="NCBI Taxonomy" id="472368"/>
    <lineage>
        <taxon>Eukaryota</taxon>
        <taxon>Viridiplantae</taxon>
        <taxon>Streptophyta</taxon>
        <taxon>Embryophyta</taxon>
        <taxon>Tracheophyta</taxon>
        <taxon>Spermatophyta</taxon>
        <taxon>Magnoliopsida</taxon>
        <taxon>eudicotyledons</taxon>
        <taxon>Gunneridae</taxon>
        <taxon>Pentapetalae</taxon>
        <taxon>asterids</taxon>
        <taxon>lamiids</taxon>
        <taxon>Lamiales</taxon>
        <taxon>Gesneriaceae</taxon>
        <taxon>Didymocarpoideae</taxon>
        <taxon>Trichosporeae</taxon>
        <taxon>Loxocarpinae</taxon>
        <taxon>Dorcoceras</taxon>
    </lineage>
</organism>